<evidence type="ECO:0000313" key="2">
    <source>
        <dbReference type="EMBL" id="KAJ8986670.1"/>
    </source>
</evidence>
<gene>
    <name evidence="2" type="ORF">HRR80_009260</name>
</gene>
<proteinExistence type="predicted"/>
<dbReference type="EMBL" id="JAJGCB010000033">
    <property type="protein sequence ID" value="KAJ8986670.1"/>
    <property type="molecule type" value="Genomic_DNA"/>
</dbReference>
<feature type="compositionally biased region" description="Polar residues" evidence="1">
    <location>
        <begin position="24"/>
        <end position="37"/>
    </location>
</feature>
<evidence type="ECO:0000256" key="1">
    <source>
        <dbReference type="SAM" id="MobiDB-lite"/>
    </source>
</evidence>
<dbReference type="AlphaFoldDB" id="A0AAN6IQF7"/>
<sequence length="122" mass="12841">MSTGASGSDEKISATKIAPLDSGVKTNTTHDLSSRGSAGTDRNIDQTRIDPLGGKGQNQHTLPHTDAQGSVGRDETIQGAKIEPLAGKQNEATRKDQDTDEENVDSTRIPPLGAVREKTPPP</sequence>
<reference evidence="2" key="1">
    <citation type="submission" date="2023-01" db="EMBL/GenBank/DDBJ databases">
        <title>Exophiala dermititidis isolated from Cystic Fibrosis Patient.</title>
        <authorList>
            <person name="Kurbessoian T."/>
            <person name="Crocker A."/>
            <person name="Murante D."/>
            <person name="Hogan D.A."/>
            <person name="Stajich J.E."/>
        </authorList>
    </citation>
    <scope>NUCLEOTIDE SEQUENCE</scope>
    <source>
        <strain evidence="2">Ex8</strain>
    </source>
</reference>
<evidence type="ECO:0000313" key="3">
    <source>
        <dbReference type="Proteomes" id="UP001161757"/>
    </source>
</evidence>
<name>A0AAN6IQF7_EXODE</name>
<organism evidence="2 3">
    <name type="scientific">Exophiala dermatitidis</name>
    <name type="common">Black yeast-like fungus</name>
    <name type="synonym">Wangiella dermatitidis</name>
    <dbReference type="NCBI Taxonomy" id="5970"/>
    <lineage>
        <taxon>Eukaryota</taxon>
        <taxon>Fungi</taxon>
        <taxon>Dikarya</taxon>
        <taxon>Ascomycota</taxon>
        <taxon>Pezizomycotina</taxon>
        <taxon>Eurotiomycetes</taxon>
        <taxon>Chaetothyriomycetidae</taxon>
        <taxon>Chaetothyriales</taxon>
        <taxon>Herpotrichiellaceae</taxon>
        <taxon>Exophiala</taxon>
    </lineage>
</organism>
<feature type="region of interest" description="Disordered" evidence="1">
    <location>
        <begin position="1"/>
        <end position="122"/>
    </location>
</feature>
<protein>
    <submittedName>
        <fullName evidence="2">Uncharacterized protein</fullName>
    </submittedName>
</protein>
<dbReference type="Proteomes" id="UP001161757">
    <property type="component" value="Unassembled WGS sequence"/>
</dbReference>
<accession>A0AAN6IQF7</accession>
<comment type="caution">
    <text evidence="2">The sequence shown here is derived from an EMBL/GenBank/DDBJ whole genome shotgun (WGS) entry which is preliminary data.</text>
</comment>